<reference evidence="15 16" key="2">
    <citation type="journal article" date="2011" name="Stand. Genomic Sci.">
        <title>Complete genome sequence of Isosphaera pallida type strain (IS1B).</title>
        <authorList>
            <consortium name="US DOE Joint Genome Institute (JGI-PGF)"/>
            <person name="Goker M."/>
            <person name="Cleland D."/>
            <person name="Saunders E."/>
            <person name="Lapidus A."/>
            <person name="Nolan M."/>
            <person name="Lucas S."/>
            <person name="Hammon N."/>
            <person name="Deshpande S."/>
            <person name="Cheng J.F."/>
            <person name="Tapia R."/>
            <person name="Han C."/>
            <person name="Goodwin L."/>
            <person name="Pitluck S."/>
            <person name="Liolios K."/>
            <person name="Pagani I."/>
            <person name="Ivanova N."/>
            <person name="Mavromatis K."/>
            <person name="Pati A."/>
            <person name="Chen A."/>
            <person name="Palaniappan K."/>
            <person name="Land M."/>
            <person name="Hauser L."/>
            <person name="Chang Y.J."/>
            <person name="Jeffries C.D."/>
            <person name="Detter J.C."/>
            <person name="Beck B."/>
            <person name="Woyke T."/>
            <person name="Bristow J."/>
            <person name="Eisen J.A."/>
            <person name="Markowitz V."/>
            <person name="Hugenholtz P."/>
            <person name="Kyrpides N.C."/>
            <person name="Klenk H.P."/>
        </authorList>
    </citation>
    <scope>NUCLEOTIDE SEQUENCE [LARGE SCALE GENOMIC DNA]</scope>
    <source>
        <strain evidence="16">ATCC 43644 / DSM 9630 / IS1B</strain>
    </source>
</reference>
<dbReference type="InterPro" id="IPR014729">
    <property type="entry name" value="Rossmann-like_a/b/a_fold"/>
</dbReference>
<dbReference type="Proteomes" id="UP000008631">
    <property type="component" value="Chromosome"/>
</dbReference>
<reference key="1">
    <citation type="submission" date="2010-11" db="EMBL/GenBank/DDBJ databases">
        <title>The complete sequence of chromosome of Isophaera pallida ATCC 43644.</title>
        <authorList>
            <consortium name="US DOE Joint Genome Institute (JGI-PGF)"/>
            <person name="Lucas S."/>
            <person name="Copeland A."/>
            <person name="Lapidus A."/>
            <person name="Bruce D."/>
            <person name="Goodwin L."/>
            <person name="Pitluck S."/>
            <person name="Kyrpides N."/>
            <person name="Mavromatis K."/>
            <person name="Pagani I."/>
            <person name="Ivanova N."/>
            <person name="Saunders E."/>
            <person name="Brettin T."/>
            <person name="Detter J.C."/>
            <person name="Han C."/>
            <person name="Tapia R."/>
            <person name="Land M."/>
            <person name="Hauser L."/>
            <person name="Markowitz V."/>
            <person name="Cheng J.-F."/>
            <person name="Hugenholtz P."/>
            <person name="Woyke T."/>
            <person name="Wu D."/>
            <person name="Eisen J.A."/>
        </authorList>
    </citation>
    <scope>NUCLEOTIDE SEQUENCE</scope>
    <source>
        <strain>ATCC 43644</strain>
    </source>
</reference>
<dbReference type="Gene3D" id="3.40.50.620">
    <property type="entry name" value="HUPs"/>
    <property type="match status" value="1"/>
</dbReference>
<dbReference type="InterPro" id="IPR006050">
    <property type="entry name" value="DNA_photolyase_N"/>
</dbReference>
<dbReference type="Gene3D" id="1.10.579.10">
    <property type="entry name" value="DNA Cyclobutane Dipyrimidine Photolyase, subunit A, domain 3"/>
    <property type="match status" value="1"/>
</dbReference>
<keyword evidence="10" id="KW-0234">DNA repair</keyword>
<keyword evidence="6" id="KW-0285">Flavoprotein</keyword>
<evidence type="ECO:0000256" key="7">
    <source>
        <dbReference type="ARBA" id="ARBA00022763"/>
    </source>
</evidence>
<dbReference type="GO" id="GO:0003677">
    <property type="term" value="F:DNA binding"/>
    <property type="evidence" value="ECO:0007669"/>
    <property type="project" value="UniProtKB-KW"/>
</dbReference>
<comment type="cofactor">
    <cofactor evidence="1">
        <name>(6R)-5,10-methylene-5,6,7,8-tetrahydrofolate</name>
        <dbReference type="ChEBI" id="CHEBI:15636"/>
    </cofactor>
</comment>
<evidence type="ECO:0000256" key="12">
    <source>
        <dbReference type="ARBA" id="ARBA00031671"/>
    </source>
</evidence>
<proteinExistence type="inferred from homology"/>
<keyword evidence="16" id="KW-1185">Reference proteome</keyword>
<evidence type="ECO:0000256" key="2">
    <source>
        <dbReference type="ARBA" id="ARBA00001974"/>
    </source>
</evidence>
<dbReference type="EC" id="4.1.99.3" evidence="4"/>
<dbReference type="EMBL" id="CP002353">
    <property type="protein sequence ID" value="ADV61315.1"/>
    <property type="molecule type" value="Genomic_DNA"/>
</dbReference>
<dbReference type="Gene3D" id="1.25.40.80">
    <property type="match status" value="1"/>
</dbReference>
<dbReference type="AlphaFoldDB" id="E8R1A9"/>
<accession>E8R1A9</accession>
<dbReference type="KEGG" id="ipa:Isop_0724"/>
<evidence type="ECO:0000256" key="9">
    <source>
        <dbReference type="ARBA" id="ARBA00023125"/>
    </source>
</evidence>
<dbReference type="GO" id="GO:0000719">
    <property type="term" value="P:photoreactive repair"/>
    <property type="evidence" value="ECO:0007669"/>
    <property type="project" value="TreeGrafter"/>
</dbReference>
<organism evidence="15 16">
    <name type="scientific">Isosphaera pallida (strain ATCC 43644 / DSM 9630 / IS1B)</name>
    <dbReference type="NCBI Taxonomy" id="575540"/>
    <lineage>
        <taxon>Bacteria</taxon>
        <taxon>Pseudomonadati</taxon>
        <taxon>Planctomycetota</taxon>
        <taxon>Planctomycetia</taxon>
        <taxon>Isosphaerales</taxon>
        <taxon>Isosphaeraceae</taxon>
        <taxon>Isosphaera</taxon>
    </lineage>
</organism>
<sequence length="486" mass="54346">MADWKTLLAPHPRVRLLVQGAPVADGSCVLYWMQRAQRAKANPALNLAIALGNSLKLPVWAVFGLTPSYPEAQRRHYRFLIEGLVDTQADAAQLGVPLVVRLGDPPAVVLKAVEESRPAVVVGDENPVRIGQCWRAKVAESLSQRARPIPFPVVDADVVVPSSLFPKEEYAARTIRPKIHRMLHEWLKPLPVIKAKTPWPTDESGQGGPPQGEPITVEHLMGQIRVGGVGEVPNYPGGTREAERRLQRFVAQRLARYGKDRNEPIPYMTSELSAHLHFGHISPLTIALAVQKEAEEAGVAAETKASVESYLEEMIVRRELAINFVARNPKYDSLAGCPDWARATLAKHANDPRPKLYTATQLERAETHDPLWNAAQKEMTLTGRMHNYLRMYWAKKILEWSPDPETAFAVALDLNDRYEMDGRDPNGYTGVAWAIGGKHDRPWGERPIFGTVRYMSYDSTRRKFDSERYIAYVRGLERGGSLPLGD</sequence>
<dbReference type="RefSeq" id="WP_013563604.1">
    <property type="nucleotide sequence ID" value="NC_014962.1"/>
</dbReference>
<dbReference type="InterPro" id="IPR052219">
    <property type="entry name" value="Photolyase_Class-2"/>
</dbReference>
<dbReference type="SUPFAM" id="SSF52425">
    <property type="entry name" value="Cryptochrome/photolyase, N-terminal domain"/>
    <property type="match status" value="1"/>
</dbReference>
<evidence type="ECO:0000256" key="6">
    <source>
        <dbReference type="ARBA" id="ARBA00022630"/>
    </source>
</evidence>
<evidence type="ECO:0000256" key="13">
    <source>
        <dbReference type="ARBA" id="ARBA00033999"/>
    </source>
</evidence>
<protein>
    <recommendedName>
        <fullName evidence="5">Deoxyribodipyrimidine photo-lyase</fullName>
        <ecNumber evidence="4">4.1.99.3</ecNumber>
    </recommendedName>
    <alternativeName>
        <fullName evidence="12">DNA photolyase</fullName>
    </alternativeName>
</protein>
<evidence type="ECO:0000256" key="4">
    <source>
        <dbReference type="ARBA" id="ARBA00013149"/>
    </source>
</evidence>
<dbReference type="HOGENOM" id="CLU_026342_2_1_0"/>
<dbReference type="STRING" id="575540.Isop_0724"/>
<comment type="cofactor">
    <cofactor evidence="2">
        <name>FAD</name>
        <dbReference type="ChEBI" id="CHEBI:57692"/>
    </cofactor>
</comment>
<dbReference type="InterPro" id="IPR036134">
    <property type="entry name" value="Crypto/Photolyase_FAD-like_sf"/>
</dbReference>
<dbReference type="PANTHER" id="PTHR10211">
    <property type="entry name" value="DEOXYRIBODIPYRIMIDINE PHOTOLYASE"/>
    <property type="match status" value="1"/>
</dbReference>
<keyword evidence="11" id="KW-0456">Lyase</keyword>
<keyword evidence="9" id="KW-0238">DNA-binding</keyword>
<dbReference type="SUPFAM" id="SSF48173">
    <property type="entry name" value="Cryptochrome/photolyase FAD-binding domain"/>
    <property type="match status" value="1"/>
</dbReference>
<evidence type="ECO:0000259" key="14">
    <source>
        <dbReference type="PROSITE" id="PS51645"/>
    </source>
</evidence>
<dbReference type="eggNOG" id="COG0415">
    <property type="taxonomic scope" value="Bacteria"/>
</dbReference>
<keyword evidence="7" id="KW-0227">DNA damage</keyword>
<dbReference type="PROSITE" id="PS51645">
    <property type="entry name" value="PHR_CRY_ALPHA_BETA"/>
    <property type="match status" value="1"/>
</dbReference>
<comment type="similarity">
    <text evidence="3">Belongs to the DNA photolyase class-2 family.</text>
</comment>
<dbReference type="InParanoid" id="E8R1A9"/>
<evidence type="ECO:0000256" key="11">
    <source>
        <dbReference type="ARBA" id="ARBA00023239"/>
    </source>
</evidence>
<evidence type="ECO:0000313" key="16">
    <source>
        <dbReference type="Proteomes" id="UP000008631"/>
    </source>
</evidence>
<evidence type="ECO:0000256" key="1">
    <source>
        <dbReference type="ARBA" id="ARBA00001932"/>
    </source>
</evidence>
<evidence type="ECO:0000256" key="5">
    <source>
        <dbReference type="ARBA" id="ARBA00014046"/>
    </source>
</evidence>
<evidence type="ECO:0000256" key="8">
    <source>
        <dbReference type="ARBA" id="ARBA00022827"/>
    </source>
</evidence>
<dbReference type="Pfam" id="PF00875">
    <property type="entry name" value="DNA_photolyase"/>
    <property type="match status" value="1"/>
</dbReference>
<dbReference type="FunFam" id="1.10.579.10:FF:000002">
    <property type="entry name" value="Deoxyribodipyrimidine photolyase"/>
    <property type="match status" value="1"/>
</dbReference>
<comment type="catalytic activity">
    <reaction evidence="13">
        <text>cyclobutadipyrimidine (in DNA) = 2 pyrimidine residues (in DNA).</text>
        <dbReference type="EC" id="4.1.99.3"/>
    </reaction>
</comment>
<dbReference type="PANTHER" id="PTHR10211:SF0">
    <property type="entry name" value="DEOXYRIBODIPYRIMIDINE PHOTO-LYASE"/>
    <property type="match status" value="1"/>
</dbReference>
<dbReference type="OrthoDB" id="9772484at2"/>
<dbReference type="InterPro" id="IPR036155">
    <property type="entry name" value="Crypto/Photolyase_N_sf"/>
</dbReference>
<dbReference type="GO" id="GO:0003904">
    <property type="term" value="F:deoxyribodipyrimidine photo-lyase activity"/>
    <property type="evidence" value="ECO:0007669"/>
    <property type="project" value="UniProtKB-EC"/>
</dbReference>
<evidence type="ECO:0000256" key="3">
    <source>
        <dbReference type="ARBA" id="ARBA00006409"/>
    </source>
</evidence>
<evidence type="ECO:0000313" key="15">
    <source>
        <dbReference type="EMBL" id="ADV61315.1"/>
    </source>
</evidence>
<feature type="domain" description="Photolyase/cryptochrome alpha/beta" evidence="14">
    <location>
        <begin position="27"/>
        <end position="159"/>
    </location>
</feature>
<name>E8R1A9_ISOPI</name>
<keyword evidence="8" id="KW-0274">FAD</keyword>
<evidence type="ECO:0000256" key="10">
    <source>
        <dbReference type="ARBA" id="ARBA00023204"/>
    </source>
</evidence>
<gene>
    <name evidence="15" type="ordered locus">Isop_0724</name>
</gene>